<dbReference type="AlphaFoldDB" id="A0AA39TYT9"/>
<proteinExistence type="predicted"/>
<dbReference type="Gene3D" id="3.40.50.1820">
    <property type="entry name" value="alpha/beta hydrolase"/>
    <property type="match status" value="1"/>
</dbReference>
<dbReference type="EMBL" id="JAULSU010000007">
    <property type="protein sequence ID" value="KAK0612083.1"/>
    <property type="molecule type" value="Genomic_DNA"/>
</dbReference>
<name>A0AA39TYT9_9PEZI</name>
<dbReference type="GO" id="GO:0016787">
    <property type="term" value="F:hydrolase activity"/>
    <property type="evidence" value="ECO:0007669"/>
    <property type="project" value="UniProtKB-KW"/>
</dbReference>
<accession>A0AA39TYT9</accession>
<sequence length="499" mass="57296">MIPNTTPHYVFIRLCIWSLRAVAPASLLCCSLRLLGYSFVPPFLEVLALVEAAFYLCASRPRQHVLDKSSPRSLQRSREERRKLFDHCFHNVPDLEAFLVTWFKGRSLDDIRAENIKDFLAWGFFYKTHGAPEDDEELNEYLHETERILGRKFPPGRGPHRPAQVSTDALHLQHKPFFFYVFGIGADDLLTYAAMNYYGLQHFRLPLSRSLSVFPFRPHTIFSQHTSPSKHLSYWYRPHTSSKRLPVLFLHGVGAGLRTYASFLGDFIRNDAATVEEDGQTGVIAVEIMPISMRMTGGCLPRQEMLAELLAILRHHGWDKPVVAAHSYGTIIATHLLQTLGREKLGPMLLVDPVTVSIHWGEVPYNFLYRQPRSASEWQLQYFASTDMGIAYAITRRFDWSENVLWKDDMKGMDMTIVLSGKDIIIEPHGVKRYLLEGEELGFRFVDSRDHEKQGGKGLGNRGLGLLWYDHVNHAEMFDTAEDRRLLVDILNRYCSIID</sequence>
<dbReference type="InterPro" id="IPR029058">
    <property type="entry name" value="AB_hydrolase_fold"/>
</dbReference>
<gene>
    <name evidence="1" type="ORF">B0T14DRAFT_548978</name>
</gene>
<comment type="caution">
    <text evidence="1">The sequence shown here is derived from an EMBL/GenBank/DDBJ whole genome shotgun (WGS) entry which is preliminary data.</text>
</comment>
<protein>
    <submittedName>
        <fullName evidence="1">Alpha beta hydrolase fold family</fullName>
    </submittedName>
</protein>
<keyword evidence="1" id="KW-0378">Hydrolase</keyword>
<evidence type="ECO:0000313" key="1">
    <source>
        <dbReference type="EMBL" id="KAK0612083.1"/>
    </source>
</evidence>
<dbReference type="SUPFAM" id="SSF53474">
    <property type="entry name" value="alpha/beta-Hydrolases"/>
    <property type="match status" value="1"/>
</dbReference>
<evidence type="ECO:0000313" key="2">
    <source>
        <dbReference type="Proteomes" id="UP001175000"/>
    </source>
</evidence>
<dbReference type="PANTHER" id="PTHR37471">
    <property type="entry name" value="UNNAMED PRODUCT"/>
    <property type="match status" value="1"/>
</dbReference>
<dbReference type="PANTHER" id="PTHR37471:SF1">
    <property type="entry name" value="AB HYDROLASE-1 DOMAIN-CONTAINING PROTEIN"/>
    <property type="match status" value="1"/>
</dbReference>
<dbReference type="Proteomes" id="UP001175000">
    <property type="component" value="Unassembled WGS sequence"/>
</dbReference>
<keyword evidence="2" id="KW-1185">Reference proteome</keyword>
<reference evidence="1" key="1">
    <citation type="submission" date="2023-06" db="EMBL/GenBank/DDBJ databases">
        <title>Genome-scale phylogeny and comparative genomics of the fungal order Sordariales.</title>
        <authorList>
            <consortium name="Lawrence Berkeley National Laboratory"/>
            <person name="Hensen N."/>
            <person name="Bonometti L."/>
            <person name="Westerberg I."/>
            <person name="Brannstrom I.O."/>
            <person name="Guillou S."/>
            <person name="Cros-Aarteil S."/>
            <person name="Calhoun S."/>
            <person name="Haridas S."/>
            <person name="Kuo A."/>
            <person name="Mondo S."/>
            <person name="Pangilinan J."/>
            <person name="Riley R."/>
            <person name="Labutti K."/>
            <person name="Andreopoulos B."/>
            <person name="Lipzen A."/>
            <person name="Chen C."/>
            <person name="Yanf M."/>
            <person name="Daum C."/>
            <person name="Ng V."/>
            <person name="Clum A."/>
            <person name="Steindorff A."/>
            <person name="Ohm R."/>
            <person name="Martin F."/>
            <person name="Silar P."/>
            <person name="Natvig D."/>
            <person name="Lalanne C."/>
            <person name="Gautier V."/>
            <person name="Ament-Velasquez S.L."/>
            <person name="Kruys A."/>
            <person name="Hutchinson M.I."/>
            <person name="Powell A.J."/>
            <person name="Barry K."/>
            <person name="Miller A.N."/>
            <person name="Grigoriev I.V."/>
            <person name="Debuchy R."/>
            <person name="Gladieux P."/>
            <person name="Thoren M.H."/>
            <person name="Johannesson H."/>
        </authorList>
    </citation>
    <scope>NUCLEOTIDE SEQUENCE</scope>
    <source>
        <strain evidence="1">CBS 606.72</strain>
    </source>
</reference>
<organism evidence="1 2">
    <name type="scientific">Immersiella caudata</name>
    <dbReference type="NCBI Taxonomy" id="314043"/>
    <lineage>
        <taxon>Eukaryota</taxon>
        <taxon>Fungi</taxon>
        <taxon>Dikarya</taxon>
        <taxon>Ascomycota</taxon>
        <taxon>Pezizomycotina</taxon>
        <taxon>Sordariomycetes</taxon>
        <taxon>Sordariomycetidae</taxon>
        <taxon>Sordariales</taxon>
        <taxon>Lasiosphaeriaceae</taxon>
        <taxon>Immersiella</taxon>
    </lineage>
</organism>